<keyword evidence="5" id="KW-1185">Reference proteome</keyword>
<keyword evidence="2" id="KW-0378">Hydrolase</keyword>
<dbReference type="Gene3D" id="3.40.50.850">
    <property type="entry name" value="Isochorismatase-like"/>
    <property type="match status" value="1"/>
</dbReference>
<dbReference type="InterPro" id="IPR000868">
    <property type="entry name" value="Isochorismatase-like_dom"/>
</dbReference>
<gene>
    <name evidence="4" type="ORF">QQS21_005131</name>
</gene>
<dbReference type="PANTHER" id="PTHR43540:SF1">
    <property type="entry name" value="ISOCHORISMATASE HYDROLASE"/>
    <property type="match status" value="1"/>
</dbReference>
<dbReference type="EMBL" id="JASWJB010000082">
    <property type="protein sequence ID" value="KAK2600116.1"/>
    <property type="molecule type" value="Genomic_DNA"/>
</dbReference>
<dbReference type="Proteomes" id="UP001251528">
    <property type="component" value="Unassembled WGS sequence"/>
</dbReference>
<protein>
    <recommendedName>
        <fullName evidence="3">Isochorismatase-like domain-containing protein</fullName>
    </recommendedName>
</protein>
<dbReference type="InterPro" id="IPR036380">
    <property type="entry name" value="Isochorismatase-like_sf"/>
</dbReference>
<dbReference type="CDD" id="cd01014">
    <property type="entry name" value="nicotinamidase_related"/>
    <property type="match status" value="1"/>
</dbReference>
<sequence length="210" mass="23081">MSSSNPTRTALLLIDIQQGFRDPAHWGTERSTPKFEENIAKLLEAFRAAENTEILHVCHHSPFDASPLHPSKPGVNFMEYAAPLPSERVFSKTTNSPFIETDLEAVIKGLDVDRLVVVGLMTAHCVATTLRMAANLRVVDHSYGCPIRNEGSGLSAEIILLEDATATFNVGHNGKNYDAETVHAVHLATMKDEFCDVGTTDQVIQSLIRR</sequence>
<dbReference type="AlphaFoldDB" id="A0AAJ0CQ67"/>
<comment type="caution">
    <text evidence="4">The sequence shown here is derived from an EMBL/GenBank/DDBJ whole genome shotgun (WGS) entry which is preliminary data.</text>
</comment>
<comment type="similarity">
    <text evidence="1">Belongs to the isochorismatase family.</text>
</comment>
<name>A0AAJ0CQ67_9HYPO</name>
<organism evidence="4 5">
    <name type="scientific">Conoideocrella luteorostrata</name>
    <dbReference type="NCBI Taxonomy" id="1105319"/>
    <lineage>
        <taxon>Eukaryota</taxon>
        <taxon>Fungi</taxon>
        <taxon>Dikarya</taxon>
        <taxon>Ascomycota</taxon>
        <taxon>Pezizomycotina</taxon>
        <taxon>Sordariomycetes</taxon>
        <taxon>Hypocreomycetidae</taxon>
        <taxon>Hypocreales</taxon>
        <taxon>Clavicipitaceae</taxon>
        <taxon>Conoideocrella</taxon>
    </lineage>
</organism>
<evidence type="ECO:0000259" key="3">
    <source>
        <dbReference type="Pfam" id="PF00857"/>
    </source>
</evidence>
<evidence type="ECO:0000313" key="4">
    <source>
        <dbReference type="EMBL" id="KAK2600116.1"/>
    </source>
</evidence>
<dbReference type="Pfam" id="PF00857">
    <property type="entry name" value="Isochorismatase"/>
    <property type="match status" value="1"/>
</dbReference>
<dbReference type="GO" id="GO:0016787">
    <property type="term" value="F:hydrolase activity"/>
    <property type="evidence" value="ECO:0007669"/>
    <property type="project" value="UniProtKB-KW"/>
</dbReference>
<evidence type="ECO:0000256" key="1">
    <source>
        <dbReference type="ARBA" id="ARBA00006336"/>
    </source>
</evidence>
<evidence type="ECO:0000256" key="2">
    <source>
        <dbReference type="ARBA" id="ARBA00022801"/>
    </source>
</evidence>
<proteinExistence type="inferred from homology"/>
<dbReference type="SUPFAM" id="SSF52499">
    <property type="entry name" value="Isochorismatase-like hydrolases"/>
    <property type="match status" value="1"/>
</dbReference>
<reference evidence="4" key="1">
    <citation type="submission" date="2023-06" db="EMBL/GenBank/DDBJ databases">
        <title>Conoideocrella luteorostrata (Hypocreales: Clavicipitaceae), a potential biocontrol fungus for elongate hemlock scale in United States Christmas tree production areas.</title>
        <authorList>
            <person name="Barrett H."/>
            <person name="Lovett B."/>
            <person name="Macias A.M."/>
            <person name="Stajich J.E."/>
            <person name="Kasson M.T."/>
        </authorList>
    </citation>
    <scope>NUCLEOTIDE SEQUENCE</scope>
    <source>
        <strain evidence="4">ARSEF 14590</strain>
    </source>
</reference>
<dbReference type="PANTHER" id="PTHR43540">
    <property type="entry name" value="PEROXYUREIDOACRYLATE/UREIDOACRYLATE AMIDOHYDROLASE-RELATED"/>
    <property type="match status" value="1"/>
</dbReference>
<accession>A0AAJ0CQ67</accession>
<evidence type="ECO:0000313" key="5">
    <source>
        <dbReference type="Proteomes" id="UP001251528"/>
    </source>
</evidence>
<feature type="domain" description="Isochorismatase-like" evidence="3">
    <location>
        <begin position="9"/>
        <end position="202"/>
    </location>
</feature>
<dbReference type="InterPro" id="IPR050272">
    <property type="entry name" value="Isochorismatase-like_hydrls"/>
</dbReference>